<reference evidence="2" key="1">
    <citation type="journal article" date="2019" name="Int. J. Syst. Evol. Microbiol.">
        <title>The Global Catalogue of Microorganisms (GCM) 10K type strain sequencing project: providing services to taxonomists for standard genome sequencing and annotation.</title>
        <authorList>
            <consortium name="The Broad Institute Genomics Platform"/>
            <consortium name="The Broad Institute Genome Sequencing Center for Infectious Disease"/>
            <person name="Wu L."/>
            <person name="Ma J."/>
        </authorList>
    </citation>
    <scope>NUCLEOTIDE SEQUENCE [LARGE SCALE GENOMIC DNA]</scope>
    <source>
        <strain evidence="2">JCM 17695</strain>
    </source>
</reference>
<organism evidence="1 2">
    <name type="scientific">Actinokineospora soli</name>
    <dbReference type="NCBI Taxonomy" id="1048753"/>
    <lineage>
        <taxon>Bacteria</taxon>
        <taxon>Bacillati</taxon>
        <taxon>Actinomycetota</taxon>
        <taxon>Actinomycetes</taxon>
        <taxon>Pseudonocardiales</taxon>
        <taxon>Pseudonocardiaceae</taxon>
        <taxon>Actinokineospora</taxon>
    </lineage>
</organism>
<dbReference type="EMBL" id="JBHTEY010000004">
    <property type="protein sequence ID" value="MFC7617136.1"/>
    <property type="molecule type" value="Genomic_DNA"/>
</dbReference>
<proteinExistence type="predicted"/>
<evidence type="ECO:0000313" key="2">
    <source>
        <dbReference type="Proteomes" id="UP001596512"/>
    </source>
</evidence>
<accession>A0ABW2TWF8</accession>
<sequence>MNTCSAHTQVAIRIAEWTAVRGAPEAMAGSVPMMHRVVVEHGHRRAVDRGAPG</sequence>
<dbReference type="Proteomes" id="UP001596512">
    <property type="component" value="Unassembled WGS sequence"/>
</dbReference>
<evidence type="ECO:0000313" key="1">
    <source>
        <dbReference type="EMBL" id="MFC7617136.1"/>
    </source>
</evidence>
<gene>
    <name evidence="1" type="ORF">ACFQV2_30660</name>
</gene>
<protein>
    <submittedName>
        <fullName evidence="1">Uncharacterized protein</fullName>
    </submittedName>
</protein>
<comment type="caution">
    <text evidence="1">The sequence shown here is derived from an EMBL/GenBank/DDBJ whole genome shotgun (WGS) entry which is preliminary data.</text>
</comment>
<name>A0ABW2TWF8_9PSEU</name>
<keyword evidence="2" id="KW-1185">Reference proteome</keyword>